<gene>
    <name evidence="1" type="ORF">LCGC14_2243840</name>
</gene>
<reference evidence="1" key="1">
    <citation type="journal article" date="2015" name="Nature">
        <title>Complex archaea that bridge the gap between prokaryotes and eukaryotes.</title>
        <authorList>
            <person name="Spang A."/>
            <person name="Saw J.H."/>
            <person name="Jorgensen S.L."/>
            <person name="Zaremba-Niedzwiedzka K."/>
            <person name="Martijn J."/>
            <person name="Lind A.E."/>
            <person name="van Eijk R."/>
            <person name="Schleper C."/>
            <person name="Guy L."/>
            <person name="Ettema T.J."/>
        </authorList>
    </citation>
    <scope>NUCLEOTIDE SEQUENCE</scope>
</reference>
<dbReference type="AlphaFoldDB" id="A0A0F9D4B6"/>
<dbReference type="PANTHER" id="PTHR34934:SF1">
    <property type="entry name" value="FLAVIN-DEPENDENT THYMIDYLATE SYNTHASE"/>
    <property type="match status" value="1"/>
</dbReference>
<dbReference type="GO" id="GO:0050797">
    <property type="term" value="F:thymidylate synthase (FAD) activity"/>
    <property type="evidence" value="ECO:0007669"/>
    <property type="project" value="InterPro"/>
</dbReference>
<protein>
    <recommendedName>
        <fullName evidence="2">Thymidylate synthase (FAD)</fullName>
    </recommendedName>
</protein>
<dbReference type="SUPFAM" id="SSF69796">
    <property type="entry name" value="Thymidylate synthase-complementing protein Thy1"/>
    <property type="match status" value="1"/>
</dbReference>
<dbReference type="Gene3D" id="3.30.1360.170">
    <property type="match status" value="1"/>
</dbReference>
<name>A0A0F9D4B6_9ZZZZ</name>
<dbReference type="GO" id="GO:0070402">
    <property type="term" value="F:NADPH binding"/>
    <property type="evidence" value="ECO:0007669"/>
    <property type="project" value="TreeGrafter"/>
</dbReference>
<dbReference type="InterPro" id="IPR003669">
    <property type="entry name" value="Thymidylate_synthase_ThyX"/>
</dbReference>
<accession>A0A0F9D4B6</accession>
<evidence type="ECO:0000313" key="1">
    <source>
        <dbReference type="EMBL" id="KKL56593.1"/>
    </source>
</evidence>
<dbReference type="CDD" id="cd20175">
    <property type="entry name" value="ThyX"/>
    <property type="match status" value="1"/>
</dbReference>
<dbReference type="GO" id="GO:0050660">
    <property type="term" value="F:flavin adenine dinucleotide binding"/>
    <property type="evidence" value="ECO:0007669"/>
    <property type="project" value="InterPro"/>
</dbReference>
<dbReference type="GO" id="GO:0006231">
    <property type="term" value="P:dTMP biosynthetic process"/>
    <property type="evidence" value="ECO:0007669"/>
    <property type="project" value="InterPro"/>
</dbReference>
<sequence length="244" mass="28817">MLGEIKVLDKGYVKLLNVAGPYRRQEKPCDGDDTDFAKVARISYQGDDDSHTREQDLKLADYLIKNKHTTPIEMIETWWEVKLPLFVARQLIRHRTISVNEMSARYTVMPDEFYIPEPINVGVQHETNKQGSNLVGVARENMEYAEAFCGHLEEHSRHSYEMYEIALKAGVPRERARCFLPVNVYTRWIWKQDLWNLMHFLRLRLHSHAQFESRLYAEAKFELLKLYLPESCAMFDKHIRVKED</sequence>
<dbReference type="PROSITE" id="PS51331">
    <property type="entry name" value="THYX"/>
    <property type="match status" value="1"/>
</dbReference>
<dbReference type="PANTHER" id="PTHR34934">
    <property type="entry name" value="FLAVIN-DEPENDENT THYMIDYLATE SYNTHASE"/>
    <property type="match status" value="1"/>
</dbReference>
<evidence type="ECO:0008006" key="2">
    <source>
        <dbReference type="Google" id="ProtNLM"/>
    </source>
</evidence>
<dbReference type="Pfam" id="PF02511">
    <property type="entry name" value="Thy1"/>
    <property type="match status" value="1"/>
</dbReference>
<organism evidence="1">
    <name type="scientific">marine sediment metagenome</name>
    <dbReference type="NCBI Taxonomy" id="412755"/>
    <lineage>
        <taxon>unclassified sequences</taxon>
        <taxon>metagenomes</taxon>
        <taxon>ecological metagenomes</taxon>
    </lineage>
</organism>
<dbReference type="GO" id="GO:0004799">
    <property type="term" value="F:thymidylate synthase activity"/>
    <property type="evidence" value="ECO:0007669"/>
    <property type="project" value="TreeGrafter"/>
</dbReference>
<dbReference type="NCBIfam" id="TIGR02170">
    <property type="entry name" value="thyX"/>
    <property type="match status" value="1"/>
</dbReference>
<dbReference type="InterPro" id="IPR036098">
    <property type="entry name" value="Thymidylate_synthase_ThyX_sf"/>
</dbReference>
<comment type="caution">
    <text evidence="1">The sequence shown here is derived from an EMBL/GenBank/DDBJ whole genome shotgun (WGS) entry which is preliminary data.</text>
</comment>
<dbReference type="HAMAP" id="MF_01408">
    <property type="entry name" value="ThyX"/>
    <property type="match status" value="1"/>
</dbReference>
<proteinExistence type="inferred from homology"/>
<dbReference type="EMBL" id="LAZR01030439">
    <property type="protein sequence ID" value="KKL56593.1"/>
    <property type="molecule type" value="Genomic_DNA"/>
</dbReference>